<evidence type="ECO:0000259" key="3">
    <source>
        <dbReference type="PROSITE" id="PS50001"/>
    </source>
</evidence>
<dbReference type="SUPFAM" id="SSF55550">
    <property type="entry name" value="SH2 domain"/>
    <property type="match status" value="1"/>
</dbReference>
<name>A0AA35THM3_GEOBA</name>
<keyword evidence="5" id="KW-1185">Reference proteome</keyword>
<dbReference type="Proteomes" id="UP001174909">
    <property type="component" value="Unassembled WGS sequence"/>
</dbReference>
<organism evidence="4 5">
    <name type="scientific">Geodia barretti</name>
    <name type="common">Barrett's horny sponge</name>
    <dbReference type="NCBI Taxonomy" id="519541"/>
    <lineage>
        <taxon>Eukaryota</taxon>
        <taxon>Metazoa</taxon>
        <taxon>Porifera</taxon>
        <taxon>Demospongiae</taxon>
        <taxon>Heteroscleromorpha</taxon>
        <taxon>Tetractinellida</taxon>
        <taxon>Astrophorina</taxon>
        <taxon>Geodiidae</taxon>
        <taxon>Geodia</taxon>
    </lineage>
</organism>
<keyword evidence="1" id="KW-0727">SH2 domain</keyword>
<feature type="compositionally biased region" description="Basic and acidic residues" evidence="2">
    <location>
        <begin position="546"/>
        <end position="570"/>
    </location>
</feature>
<gene>
    <name evidence="4" type="ORF">GBAR_LOCUS26737</name>
</gene>
<evidence type="ECO:0000256" key="2">
    <source>
        <dbReference type="SAM" id="MobiDB-lite"/>
    </source>
</evidence>
<dbReference type="SMART" id="SM00252">
    <property type="entry name" value="SH2"/>
    <property type="match status" value="1"/>
</dbReference>
<sequence>MSSTDSGRCLFADQFWYAGAISERRCEEILAKTGSPGAFLVRDYLLPGAEYNYILSVFTGREILHYDVTVFPTEECELNGYSFTSLPEAIAFYTDNRLNDHYLSLPERPVVAEIVHRGTTPKNIATQPAPPPRSTPLQVPEQQSQCADIMSVLPSSSPLPSSASLEENSGRWGPASSGDTSANSYSLPTTSHIANESPNNQQDLPSSVPDTTTSVTGADKKAPENATTAESSSNNPNSPFDDVISFSTFHPAPSSRGEPANVENTSPSVLQSPEPPQAAPVDEGKQSQLVGTSDGGSQQIQPNGSEQRETGQGRAPPPVPVRGSSVLVMTAEPLQGEREEESAKSPSQLEPVRTEEISTAVSSGGSLGNEDLSEARRKLKRIPSIQERKRRLEAQVNTAGTPQSQSAGEKPGRLVISEALGGVSAGMPGSQHPLLVKKQEEAAARKREEREREEQERLEMEKKEKKEKEERERITRRFPFKRSVKGKKEEKGMEAKEQENRRSMTESERDELQNAFQRVIKSRPTSPESHSLALVEEGQLEMQSPAEKKDEEEETRKEEVDEGKVDEEVTRPAVTNADPAPQPPPPTCQPPPPPPPRSGGSSRSSTLDRTTKPPPSSSPPSLPGSIDRRTRHGSKPSTLERTSRSGSRPGTLERKNPPPAPTSHPPPVPEDVRKEQQTRCQRLPSVAGHGFSGGRLELADLIPGVSRRVLTEQTPSSSSTSPPRRYTITNGQAGPSPGPINAKRSVKERRSSSRRGHF</sequence>
<feature type="compositionally biased region" description="Polar residues" evidence="2">
    <location>
        <begin position="635"/>
        <end position="648"/>
    </location>
</feature>
<feature type="compositionally biased region" description="Pro residues" evidence="2">
    <location>
        <begin position="657"/>
        <end position="669"/>
    </location>
</feature>
<feature type="compositionally biased region" description="Polar residues" evidence="2">
    <location>
        <begin position="599"/>
        <end position="608"/>
    </location>
</feature>
<feature type="region of interest" description="Disordered" evidence="2">
    <location>
        <begin position="707"/>
        <end position="758"/>
    </location>
</feature>
<comment type="caution">
    <text evidence="4">The sequence shown here is derived from an EMBL/GenBank/DDBJ whole genome shotgun (WGS) entry which is preliminary data.</text>
</comment>
<evidence type="ECO:0000313" key="5">
    <source>
        <dbReference type="Proteomes" id="UP001174909"/>
    </source>
</evidence>
<feature type="compositionally biased region" description="Low complexity" evidence="2">
    <location>
        <begin position="224"/>
        <end position="239"/>
    </location>
</feature>
<reference evidence="4" key="1">
    <citation type="submission" date="2023-03" db="EMBL/GenBank/DDBJ databases">
        <authorList>
            <person name="Steffen K."/>
            <person name="Cardenas P."/>
        </authorList>
    </citation>
    <scope>NUCLEOTIDE SEQUENCE</scope>
</reference>
<evidence type="ECO:0000313" key="4">
    <source>
        <dbReference type="EMBL" id="CAI8048470.1"/>
    </source>
</evidence>
<feature type="compositionally biased region" description="Basic residues" evidence="2">
    <location>
        <begin position="476"/>
        <end position="485"/>
    </location>
</feature>
<feature type="compositionally biased region" description="Low complexity" evidence="2">
    <location>
        <begin position="205"/>
        <end position="216"/>
    </location>
</feature>
<feature type="domain" description="SH2" evidence="3">
    <location>
        <begin position="16"/>
        <end position="107"/>
    </location>
</feature>
<feature type="region of interest" description="Disordered" evidence="2">
    <location>
        <begin position="119"/>
        <end position="695"/>
    </location>
</feature>
<feature type="compositionally biased region" description="Low complexity" evidence="2">
    <location>
        <begin position="151"/>
        <end position="165"/>
    </location>
</feature>
<dbReference type="Gene3D" id="3.30.505.10">
    <property type="entry name" value="SH2 domain"/>
    <property type="match status" value="1"/>
</dbReference>
<dbReference type="Pfam" id="PF00017">
    <property type="entry name" value="SH2"/>
    <property type="match status" value="1"/>
</dbReference>
<protein>
    <submittedName>
        <fullName evidence="4">Reticulocyte-binding protein 2 homolog a</fullName>
    </submittedName>
</protein>
<dbReference type="AlphaFoldDB" id="A0AA35THM3"/>
<feature type="compositionally biased region" description="Basic and acidic residues" evidence="2">
    <location>
        <begin position="486"/>
        <end position="512"/>
    </location>
</feature>
<feature type="compositionally biased region" description="Basic and acidic residues" evidence="2">
    <location>
        <begin position="437"/>
        <end position="475"/>
    </location>
</feature>
<proteinExistence type="predicted"/>
<feature type="compositionally biased region" description="Pro residues" evidence="2">
    <location>
        <begin position="612"/>
        <end position="622"/>
    </location>
</feature>
<feature type="compositionally biased region" description="Polar residues" evidence="2">
    <location>
        <begin position="177"/>
        <end position="204"/>
    </location>
</feature>
<evidence type="ECO:0000256" key="1">
    <source>
        <dbReference type="PROSITE-ProRule" id="PRU00191"/>
    </source>
</evidence>
<feature type="compositionally biased region" description="Polar residues" evidence="2">
    <location>
        <begin position="286"/>
        <end position="305"/>
    </location>
</feature>
<feature type="compositionally biased region" description="Polar residues" evidence="2">
    <location>
        <begin position="395"/>
        <end position="407"/>
    </location>
</feature>
<dbReference type="InterPro" id="IPR036860">
    <property type="entry name" value="SH2_dom_sf"/>
</dbReference>
<accession>A0AA35THM3</accession>
<dbReference type="EMBL" id="CASHTH010003729">
    <property type="protein sequence ID" value="CAI8048470.1"/>
    <property type="molecule type" value="Genomic_DNA"/>
</dbReference>
<feature type="compositionally biased region" description="Pro residues" evidence="2">
    <location>
        <begin position="580"/>
        <end position="597"/>
    </location>
</feature>
<feature type="compositionally biased region" description="Polar residues" evidence="2">
    <location>
        <begin position="135"/>
        <end position="146"/>
    </location>
</feature>
<dbReference type="InterPro" id="IPR000980">
    <property type="entry name" value="SH2"/>
</dbReference>
<feature type="compositionally biased region" description="Basic residues" evidence="2">
    <location>
        <begin position="744"/>
        <end position="758"/>
    </location>
</feature>
<feature type="compositionally biased region" description="Polar residues" evidence="2">
    <location>
        <begin position="262"/>
        <end position="271"/>
    </location>
</feature>
<dbReference type="PROSITE" id="PS50001">
    <property type="entry name" value="SH2"/>
    <property type="match status" value="1"/>
</dbReference>
<feature type="compositionally biased region" description="Low complexity" evidence="2">
    <location>
        <begin position="714"/>
        <end position="723"/>
    </location>
</feature>